<feature type="binding site" evidence="7">
    <location>
        <position position="235"/>
    </location>
    <ligand>
        <name>a divalent metal cation</name>
        <dbReference type="ChEBI" id="CHEBI:60240"/>
        <note>ligand shared between dimeric partners</note>
    </ligand>
</feature>
<feature type="binding site" evidence="7">
    <location>
        <position position="159"/>
    </location>
    <ligand>
        <name>substrate</name>
    </ligand>
</feature>
<evidence type="ECO:0000256" key="2">
    <source>
        <dbReference type="ARBA" id="ARBA00022723"/>
    </source>
</evidence>
<keyword evidence="10" id="KW-1185">Reference proteome</keyword>
<keyword evidence="1 7" id="KW-0963">Cytoplasm</keyword>
<accession>A0A7W6RBZ7</accession>
<evidence type="ECO:0000256" key="1">
    <source>
        <dbReference type="ARBA" id="ARBA00022490"/>
    </source>
</evidence>
<protein>
    <recommendedName>
        <fullName evidence="7">4-hydroxythreonine-4-phosphate dehydrogenase</fullName>
        <ecNumber evidence="7">1.1.1.262</ecNumber>
    </recommendedName>
    <alternativeName>
        <fullName evidence="7">4-(phosphohydroxy)-L-threonine dehydrogenase</fullName>
    </alternativeName>
</protein>
<keyword evidence="7" id="KW-0460">Magnesium</keyword>
<evidence type="ECO:0000256" key="5">
    <source>
        <dbReference type="ARBA" id="ARBA00023027"/>
    </source>
</evidence>
<dbReference type="GO" id="GO:0000287">
    <property type="term" value="F:magnesium ion binding"/>
    <property type="evidence" value="ECO:0007669"/>
    <property type="project" value="UniProtKB-UniRule"/>
</dbReference>
<feature type="compositionally biased region" description="Pro residues" evidence="8">
    <location>
        <begin position="1"/>
        <end position="17"/>
    </location>
</feature>
<dbReference type="GO" id="GO:0050570">
    <property type="term" value="F:4-hydroxythreonine-4-phosphate dehydrogenase activity"/>
    <property type="evidence" value="ECO:0007669"/>
    <property type="project" value="UniProtKB-UniRule"/>
</dbReference>
<dbReference type="EMBL" id="JACIGK010000008">
    <property type="protein sequence ID" value="MBB4265721.1"/>
    <property type="molecule type" value="Genomic_DNA"/>
</dbReference>
<keyword evidence="2 7" id="KW-0479">Metal-binding</keyword>
<dbReference type="GO" id="GO:0005737">
    <property type="term" value="C:cytoplasm"/>
    <property type="evidence" value="ECO:0007669"/>
    <property type="project" value="UniProtKB-SubCell"/>
</dbReference>
<comment type="similarity">
    <text evidence="7">Belongs to the PdxA family.</text>
</comment>
<dbReference type="UniPathway" id="UPA00244">
    <property type="reaction ID" value="UER00312"/>
</dbReference>
<keyword evidence="6 7" id="KW-0664">Pyridoxine biosynthesis</keyword>
<comment type="function">
    <text evidence="7">Catalyzes the NAD(P)-dependent oxidation of 4-(phosphooxy)-L-threonine (HTP) into 2-amino-3-oxo-4-(phosphooxy)butyric acid which spontaneously decarboxylates to form 3-amino-2-oxopropyl phosphate (AHAP).</text>
</comment>
<feature type="binding site" evidence="7">
    <location>
        <position position="290"/>
    </location>
    <ligand>
        <name>a divalent metal cation</name>
        <dbReference type="ChEBI" id="CHEBI:60240"/>
        <note>ligand shared between dimeric partners</note>
    </ligand>
</feature>
<comment type="miscellaneous">
    <text evidence="7">The active site is located at the dimer interface.</text>
</comment>
<evidence type="ECO:0000256" key="7">
    <source>
        <dbReference type="HAMAP-Rule" id="MF_00536"/>
    </source>
</evidence>
<feature type="binding site" evidence="7">
    <location>
        <position position="298"/>
    </location>
    <ligand>
        <name>substrate</name>
    </ligand>
</feature>
<evidence type="ECO:0000256" key="3">
    <source>
        <dbReference type="ARBA" id="ARBA00022857"/>
    </source>
</evidence>
<evidence type="ECO:0000313" key="9">
    <source>
        <dbReference type="EMBL" id="MBB4265721.1"/>
    </source>
</evidence>
<organism evidence="9 10">
    <name type="scientific">Roseospira visakhapatnamensis</name>
    <dbReference type="NCBI Taxonomy" id="390880"/>
    <lineage>
        <taxon>Bacteria</taxon>
        <taxon>Pseudomonadati</taxon>
        <taxon>Pseudomonadota</taxon>
        <taxon>Alphaproteobacteria</taxon>
        <taxon>Rhodospirillales</taxon>
        <taxon>Rhodospirillaceae</taxon>
        <taxon>Roseospira</taxon>
    </lineage>
</organism>
<keyword evidence="4 7" id="KW-0560">Oxidoreductase</keyword>
<dbReference type="Pfam" id="PF04166">
    <property type="entry name" value="PdxA"/>
    <property type="match status" value="1"/>
</dbReference>
<gene>
    <name evidence="7" type="primary">pdxA</name>
    <name evidence="9" type="ORF">GGD89_001345</name>
</gene>
<dbReference type="EC" id="1.1.1.262" evidence="7"/>
<dbReference type="GO" id="GO:0050897">
    <property type="term" value="F:cobalt ion binding"/>
    <property type="evidence" value="ECO:0007669"/>
    <property type="project" value="UniProtKB-UniRule"/>
</dbReference>
<dbReference type="AlphaFoldDB" id="A0A7W6RBZ7"/>
<dbReference type="GO" id="GO:0008615">
    <property type="term" value="P:pyridoxine biosynthetic process"/>
    <property type="evidence" value="ECO:0007669"/>
    <property type="project" value="UniProtKB-UniRule"/>
</dbReference>
<comment type="catalytic activity">
    <reaction evidence="7">
        <text>4-(phosphooxy)-L-threonine + NAD(+) = 3-amino-2-oxopropyl phosphate + CO2 + NADH</text>
        <dbReference type="Rhea" id="RHEA:32275"/>
        <dbReference type="ChEBI" id="CHEBI:16526"/>
        <dbReference type="ChEBI" id="CHEBI:57279"/>
        <dbReference type="ChEBI" id="CHEBI:57540"/>
        <dbReference type="ChEBI" id="CHEBI:57945"/>
        <dbReference type="ChEBI" id="CHEBI:58452"/>
        <dbReference type="EC" id="1.1.1.262"/>
    </reaction>
</comment>
<feature type="binding site" evidence="7">
    <location>
        <position position="158"/>
    </location>
    <ligand>
        <name>substrate</name>
    </ligand>
</feature>
<dbReference type="RefSeq" id="WP_184043374.1">
    <property type="nucleotide sequence ID" value="NZ_JACIGK010000008.1"/>
</dbReference>
<feature type="binding site" evidence="7">
    <location>
        <position position="316"/>
    </location>
    <ligand>
        <name>substrate</name>
    </ligand>
</feature>
<dbReference type="InterPro" id="IPR037510">
    <property type="entry name" value="PdxA"/>
</dbReference>
<dbReference type="NCBIfam" id="TIGR00557">
    <property type="entry name" value="pdxA"/>
    <property type="match status" value="1"/>
</dbReference>
<keyword evidence="7" id="KW-0170">Cobalt</keyword>
<dbReference type="SUPFAM" id="SSF53659">
    <property type="entry name" value="Isocitrate/Isopropylmalate dehydrogenase-like"/>
    <property type="match status" value="1"/>
</dbReference>
<dbReference type="PANTHER" id="PTHR30004">
    <property type="entry name" value="4-HYDROXYTHREONINE-4-PHOSPHATE DEHYDROGENASE"/>
    <property type="match status" value="1"/>
</dbReference>
<sequence>MTPPSSPSPSPARPSPARPASAPPLALTMGDPAGIGGDLALRVWRDRGGLGPVPPFVVLDDARRLAALAATLGWPVPILRVTRPDEAPAAFGQGLPVLHRPLAAPAHAGRPDPVHGPAVRAAIDDAVALIRQGRVAGVVTNPLNKDVMQAAGFAFPGHTEYLAHLAGQGPATVAMMLACPGLRVVPVTIHVALAQVPRVLTTEAIVAAGRVTARALVRDFGLSTPRLAVAGLNPHAGENGRMGDEEARVIVPAVERLRAAGLAVFDPRPADTLFHAEARATYDAVLCMYHDQALIPLKTIDFAGGVNVTLGLPFVRTSPDHGTAFDIAGTGRADPTSLVAALRLAADMAAVRALPWEDRP</sequence>
<dbReference type="NCBIfam" id="NF003699">
    <property type="entry name" value="PRK05312.1"/>
    <property type="match status" value="1"/>
</dbReference>
<dbReference type="GO" id="GO:0042823">
    <property type="term" value="P:pyridoxal phosphate biosynthetic process"/>
    <property type="evidence" value="ECO:0007669"/>
    <property type="project" value="UniProtKB-UniRule"/>
</dbReference>
<comment type="pathway">
    <text evidence="7">Cofactor biosynthesis; pyridoxine 5'-phosphate biosynthesis; pyridoxine 5'-phosphate from D-erythrose 4-phosphate: step 4/5.</text>
</comment>
<evidence type="ECO:0000256" key="8">
    <source>
        <dbReference type="SAM" id="MobiDB-lite"/>
    </source>
</evidence>
<comment type="subunit">
    <text evidence="7">Homodimer.</text>
</comment>
<name>A0A7W6RBZ7_9PROT</name>
<feature type="binding site" evidence="7">
    <location>
        <position position="307"/>
    </location>
    <ligand>
        <name>substrate</name>
    </ligand>
</feature>
<comment type="subcellular location">
    <subcellularLocation>
        <location evidence="7">Cytoplasm</location>
    </subcellularLocation>
</comment>
<feature type="binding site" evidence="7">
    <location>
        <position position="190"/>
    </location>
    <ligand>
        <name>a divalent metal cation</name>
        <dbReference type="ChEBI" id="CHEBI:60240"/>
        <note>ligand shared between dimeric partners</note>
    </ligand>
</feature>
<evidence type="ECO:0000313" key="10">
    <source>
        <dbReference type="Proteomes" id="UP000554286"/>
    </source>
</evidence>
<dbReference type="Gene3D" id="3.40.718.10">
    <property type="entry name" value="Isopropylmalate Dehydrogenase"/>
    <property type="match status" value="1"/>
</dbReference>
<evidence type="ECO:0000256" key="6">
    <source>
        <dbReference type="ARBA" id="ARBA00023096"/>
    </source>
</evidence>
<comment type="cofactor">
    <cofactor evidence="7">
        <name>Zn(2+)</name>
        <dbReference type="ChEBI" id="CHEBI:29105"/>
    </cofactor>
    <cofactor evidence="7">
        <name>Mg(2+)</name>
        <dbReference type="ChEBI" id="CHEBI:18420"/>
    </cofactor>
    <cofactor evidence="7">
        <name>Co(2+)</name>
        <dbReference type="ChEBI" id="CHEBI:48828"/>
    </cofactor>
    <text evidence="7">Binds 1 divalent metal cation per subunit. Can use ions such as Zn(2+), Mg(2+) or Co(2+).</text>
</comment>
<comment type="caution">
    <text evidence="9">The sequence shown here is derived from an EMBL/GenBank/DDBJ whole genome shotgun (WGS) entry which is preliminary data.</text>
</comment>
<proteinExistence type="inferred from homology"/>
<keyword evidence="3 7" id="KW-0521">NADP</keyword>
<dbReference type="HAMAP" id="MF_00536">
    <property type="entry name" value="PdxA"/>
    <property type="match status" value="1"/>
</dbReference>
<dbReference type="Proteomes" id="UP000554286">
    <property type="component" value="Unassembled WGS sequence"/>
</dbReference>
<dbReference type="GO" id="GO:0008270">
    <property type="term" value="F:zinc ion binding"/>
    <property type="evidence" value="ECO:0007669"/>
    <property type="project" value="UniProtKB-UniRule"/>
</dbReference>
<dbReference type="InterPro" id="IPR005255">
    <property type="entry name" value="PdxA_fam"/>
</dbReference>
<reference evidence="9 10" key="1">
    <citation type="submission" date="2020-08" db="EMBL/GenBank/DDBJ databases">
        <title>Genome sequencing of Purple Non-Sulfur Bacteria from various extreme environments.</title>
        <authorList>
            <person name="Mayer M."/>
        </authorList>
    </citation>
    <scope>NUCLEOTIDE SEQUENCE [LARGE SCALE GENOMIC DNA]</scope>
    <source>
        <strain evidence="9 10">JA131</strain>
    </source>
</reference>
<feature type="region of interest" description="Disordered" evidence="8">
    <location>
        <begin position="1"/>
        <end position="31"/>
    </location>
</feature>
<dbReference type="GO" id="GO:0051287">
    <property type="term" value="F:NAD binding"/>
    <property type="evidence" value="ECO:0007669"/>
    <property type="project" value="InterPro"/>
</dbReference>
<dbReference type="PANTHER" id="PTHR30004:SF6">
    <property type="entry name" value="D-THREONATE 4-PHOSPHATE DEHYDROGENASE"/>
    <property type="match status" value="1"/>
</dbReference>
<evidence type="ECO:0000256" key="4">
    <source>
        <dbReference type="ARBA" id="ARBA00023002"/>
    </source>
</evidence>
<keyword evidence="5 7" id="KW-0520">NAD</keyword>
<keyword evidence="7" id="KW-0862">Zinc</keyword>